<name>A0A317MT79_9GAMM</name>
<dbReference type="RefSeq" id="WP_110019037.1">
    <property type="nucleotide sequence ID" value="NZ_QGTJ01000007.1"/>
</dbReference>
<sequence>MSRRLLLCLWLCAPSCLWAAVLNVEFQFTPYRGDPAADSVDTVAGRARVYLNGVPLLEQAIAAQSVPVMFEAREIAPALWLPASAFGPGLRRGENSLRIEFEPADAAAYSAQLRWAEVTDAVQEERSDGHYAATNQSGEGQETRQGHGPLSFERRFVADFASDRPFHHYPPVDALSAADRAAILEQVQARAAAFRPTFDGVHQLLAGRENLRLADIKRLKCLDKAYAVGLRIVLPPVESIELLTFGRPEVVVRGRDGAPLFMPNDAARFERIKGQAVQLCAGVALAAAYPPQLVFVRTPAGRWEVAY</sequence>
<dbReference type="AlphaFoldDB" id="A0A317MT79"/>
<protein>
    <submittedName>
        <fullName evidence="2">Uncharacterized protein</fullName>
    </submittedName>
</protein>
<organism evidence="2 3">
    <name type="scientific">Plasticicumulans acidivorans</name>
    <dbReference type="NCBI Taxonomy" id="886464"/>
    <lineage>
        <taxon>Bacteria</taxon>
        <taxon>Pseudomonadati</taxon>
        <taxon>Pseudomonadota</taxon>
        <taxon>Gammaproteobacteria</taxon>
        <taxon>Candidatus Competibacteraceae</taxon>
        <taxon>Plasticicumulans</taxon>
    </lineage>
</organism>
<reference evidence="2 3" key="1">
    <citation type="submission" date="2018-05" db="EMBL/GenBank/DDBJ databases">
        <title>Genomic Encyclopedia of Type Strains, Phase IV (KMG-IV): sequencing the most valuable type-strain genomes for metagenomic binning, comparative biology and taxonomic classification.</title>
        <authorList>
            <person name="Goeker M."/>
        </authorList>
    </citation>
    <scope>NUCLEOTIDE SEQUENCE [LARGE SCALE GENOMIC DNA]</scope>
    <source>
        <strain evidence="2 3">DSM 23606</strain>
    </source>
</reference>
<gene>
    <name evidence="2" type="ORF">C7443_107122</name>
</gene>
<feature type="chain" id="PRO_5016329212" evidence="1">
    <location>
        <begin position="20"/>
        <end position="307"/>
    </location>
</feature>
<accession>A0A317MT79</accession>
<evidence type="ECO:0000313" key="3">
    <source>
        <dbReference type="Proteomes" id="UP000246569"/>
    </source>
</evidence>
<evidence type="ECO:0000313" key="2">
    <source>
        <dbReference type="EMBL" id="PWV60548.1"/>
    </source>
</evidence>
<comment type="caution">
    <text evidence="2">The sequence shown here is derived from an EMBL/GenBank/DDBJ whole genome shotgun (WGS) entry which is preliminary data.</text>
</comment>
<feature type="signal peptide" evidence="1">
    <location>
        <begin position="1"/>
        <end position="19"/>
    </location>
</feature>
<dbReference type="Proteomes" id="UP000246569">
    <property type="component" value="Unassembled WGS sequence"/>
</dbReference>
<keyword evidence="1" id="KW-0732">Signal</keyword>
<evidence type="ECO:0000256" key="1">
    <source>
        <dbReference type="SAM" id="SignalP"/>
    </source>
</evidence>
<keyword evidence="3" id="KW-1185">Reference proteome</keyword>
<dbReference type="OrthoDB" id="5392771at2"/>
<dbReference type="EMBL" id="QGTJ01000007">
    <property type="protein sequence ID" value="PWV60548.1"/>
    <property type="molecule type" value="Genomic_DNA"/>
</dbReference>
<proteinExistence type="predicted"/>